<evidence type="ECO:0000313" key="2">
    <source>
        <dbReference type="RefSeq" id="XP_075101949.1"/>
    </source>
</evidence>
<name>A0AC58TXL5_TOBAC</name>
<evidence type="ECO:0000313" key="1">
    <source>
        <dbReference type="Proteomes" id="UP000790787"/>
    </source>
</evidence>
<organism evidence="1 2">
    <name type="scientific">Nicotiana tabacum</name>
    <name type="common">Common tobacco</name>
    <dbReference type="NCBI Taxonomy" id="4097"/>
    <lineage>
        <taxon>Eukaryota</taxon>
        <taxon>Viridiplantae</taxon>
        <taxon>Streptophyta</taxon>
        <taxon>Embryophyta</taxon>
        <taxon>Tracheophyta</taxon>
        <taxon>Spermatophyta</taxon>
        <taxon>Magnoliopsida</taxon>
        <taxon>eudicotyledons</taxon>
        <taxon>Gunneridae</taxon>
        <taxon>Pentapetalae</taxon>
        <taxon>asterids</taxon>
        <taxon>lamiids</taxon>
        <taxon>Solanales</taxon>
        <taxon>Solanaceae</taxon>
        <taxon>Nicotianoideae</taxon>
        <taxon>Nicotianeae</taxon>
        <taxon>Nicotiana</taxon>
    </lineage>
</organism>
<dbReference type="Proteomes" id="UP000790787">
    <property type="component" value="Chromosome 23"/>
</dbReference>
<gene>
    <name evidence="2" type="primary">LOC142177368</name>
</gene>
<keyword evidence="1" id="KW-1185">Reference proteome</keyword>
<sequence>MTDVGYNGYPFTWCNGRRRRRTISKRLDRVLINEDWAEAYQFNRVDHIDKTGSDHSLILFRSGNEEVEAVKYFKFLNFWTESEGFLSIVEGIWSMEVRGNSLWKLQQKLKAVSKGLTSWSKESVGNVFQNVKKLEEDIS</sequence>
<reference evidence="1" key="1">
    <citation type="journal article" date="2014" name="Nat. Commun.">
        <title>The tobacco genome sequence and its comparison with those of tomato and potato.</title>
        <authorList>
            <person name="Sierro N."/>
            <person name="Battey J.N."/>
            <person name="Ouadi S."/>
            <person name="Bakaher N."/>
            <person name="Bovet L."/>
            <person name="Willig A."/>
            <person name="Goepfert S."/>
            <person name="Peitsch M.C."/>
            <person name="Ivanov N.V."/>
        </authorList>
    </citation>
    <scope>NUCLEOTIDE SEQUENCE [LARGE SCALE GENOMIC DNA]</scope>
</reference>
<accession>A0AC58TXL5</accession>
<reference evidence="2" key="2">
    <citation type="submission" date="2025-08" db="UniProtKB">
        <authorList>
            <consortium name="RefSeq"/>
        </authorList>
    </citation>
    <scope>IDENTIFICATION</scope>
    <source>
        <tissue evidence="2">Leaf</tissue>
    </source>
</reference>
<proteinExistence type="predicted"/>
<dbReference type="RefSeq" id="XP_075101949.1">
    <property type="nucleotide sequence ID" value="XM_075245848.1"/>
</dbReference>
<protein>
    <submittedName>
        <fullName evidence="2">Uncharacterized protein LOC142177368</fullName>
    </submittedName>
</protein>